<comment type="caution">
    <text evidence="2">The sequence shown here is derived from an EMBL/GenBank/DDBJ whole genome shotgun (WGS) entry which is preliminary data.</text>
</comment>
<protein>
    <recommendedName>
        <fullName evidence="1">Protein kinase domain-containing protein</fullName>
    </recommendedName>
</protein>
<dbReference type="PANTHER" id="PTHR27006:SF601">
    <property type="entry name" value="PROTEIN KINASE DOMAIN-CONTAINING PROTEIN"/>
    <property type="match status" value="1"/>
</dbReference>
<dbReference type="Gene3D" id="1.10.510.10">
    <property type="entry name" value="Transferase(Phosphotransferase) domain 1"/>
    <property type="match status" value="1"/>
</dbReference>
<dbReference type="SMART" id="SM00220">
    <property type="entry name" value="S_TKc"/>
    <property type="match status" value="1"/>
</dbReference>
<sequence length="561" mass="63378">MADPVGSLERIIKVGLRIKAAVDTVRRNAVVCQEIRRRVLRFSAVLSQLQQTGAMDDSPAMGVALYELEETLQRALELVTACQDQDRRTTSGIVRRLLGARNLARQLRAVKDDILNKVMLASFAINAHTTILLLTMQTGGYLLPRLRQDTGMVEISHSHSRHSTNDAIYRSALDVEQSNVPGGSEQTTSVIASLRKFMPSEVWVATNGYSTSNIIGRGGSCTVYKGVLDDGNMIAVKIFHDTSLECANKCYSLYVLASKLQHENIAKVLGYTKGRVGQNSEQKYILIEEYIPKGTLRKFIYEQDLNYAGPQMLYHWFSLMWIIKGIAQGIHYLHEQHVVHLDLKPDNIILDSEMNPVITDFDLSKVLNDTNILRKMHQSHTRPEAYSRCTHQDDTETIDNNKIAGTFPYIAPEHTTDGIISKKSDVYAFGIILLEAISGIRRRSEFPLHRWGWTAWESRRIDEEFDRVVFKEPQLMEIRRHVQVGLLCAQQDRTDRPTMADVLQMLSGKKQLPTPKKPTYTGSYDKWIPPGNHSATHTNLHGEWVIPDSPSAWSEGSLSPR</sequence>
<reference evidence="2" key="1">
    <citation type="journal article" date="2019" name="BMC Genomics">
        <title>A new reference genome for Sorghum bicolor reveals high levels of sequence similarity between sweet and grain genotypes: implications for the genetics of sugar metabolism.</title>
        <authorList>
            <person name="Cooper E.A."/>
            <person name="Brenton Z.W."/>
            <person name="Flinn B.S."/>
            <person name="Jenkins J."/>
            <person name="Shu S."/>
            <person name="Flowers D."/>
            <person name="Luo F."/>
            <person name="Wang Y."/>
            <person name="Xia P."/>
            <person name="Barry K."/>
            <person name="Daum C."/>
            <person name="Lipzen A."/>
            <person name="Yoshinaga Y."/>
            <person name="Schmutz J."/>
            <person name="Saski C."/>
            <person name="Vermerris W."/>
            <person name="Kresovich S."/>
        </authorList>
    </citation>
    <scope>NUCLEOTIDE SEQUENCE</scope>
</reference>
<evidence type="ECO:0000313" key="3">
    <source>
        <dbReference type="Proteomes" id="UP000807115"/>
    </source>
</evidence>
<dbReference type="CDD" id="cd21037">
    <property type="entry name" value="MLKL_NTD"/>
    <property type="match status" value="1"/>
</dbReference>
<gene>
    <name evidence="2" type="ORF">BDA96_05G223100</name>
</gene>
<dbReference type="GO" id="GO:0007166">
    <property type="term" value="P:cell surface receptor signaling pathway"/>
    <property type="evidence" value="ECO:0007669"/>
    <property type="project" value="InterPro"/>
</dbReference>
<dbReference type="GO" id="GO:0004672">
    <property type="term" value="F:protein kinase activity"/>
    <property type="evidence" value="ECO:0007669"/>
    <property type="project" value="InterPro"/>
</dbReference>
<dbReference type="AlphaFoldDB" id="A0A921R0R7"/>
<proteinExistence type="predicted"/>
<dbReference type="Pfam" id="PF00069">
    <property type="entry name" value="Pkinase"/>
    <property type="match status" value="1"/>
</dbReference>
<dbReference type="InterPro" id="IPR011009">
    <property type="entry name" value="Kinase-like_dom_sf"/>
</dbReference>
<dbReference type="PROSITE" id="PS50011">
    <property type="entry name" value="PROTEIN_KINASE_DOM"/>
    <property type="match status" value="1"/>
</dbReference>
<name>A0A921R0R7_SORBI</name>
<dbReference type="InterPro" id="IPR036537">
    <property type="entry name" value="Adaptor_Cbl_N_dom_sf"/>
</dbReference>
<dbReference type="PANTHER" id="PTHR27006">
    <property type="entry name" value="PROMASTIGOTE SURFACE ANTIGEN PROTEIN PSA"/>
    <property type="match status" value="1"/>
</dbReference>
<dbReference type="SUPFAM" id="SSF56112">
    <property type="entry name" value="Protein kinase-like (PK-like)"/>
    <property type="match status" value="1"/>
</dbReference>
<dbReference type="Proteomes" id="UP000807115">
    <property type="component" value="Chromosome 5"/>
</dbReference>
<feature type="domain" description="Protein kinase" evidence="1">
    <location>
        <begin position="209"/>
        <end position="520"/>
    </location>
</feature>
<evidence type="ECO:0000313" key="2">
    <source>
        <dbReference type="EMBL" id="KAG0530855.1"/>
    </source>
</evidence>
<evidence type="ECO:0000259" key="1">
    <source>
        <dbReference type="PROSITE" id="PS50011"/>
    </source>
</evidence>
<dbReference type="InterPro" id="IPR000719">
    <property type="entry name" value="Prot_kinase_dom"/>
</dbReference>
<dbReference type="InterPro" id="IPR059179">
    <property type="entry name" value="MLKL-like_MCAfunc"/>
</dbReference>
<organism evidence="2 3">
    <name type="scientific">Sorghum bicolor</name>
    <name type="common">Sorghum</name>
    <name type="synonym">Sorghum vulgare</name>
    <dbReference type="NCBI Taxonomy" id="4558"/>
    <lineage>
        <taxon>Eukaryota</taxon>
        <taxon>Viridiplantae</taxon>
        <taxon>Streptophyta</taxon>
        <taxon>Embryophyta</taxon>
        <taxon>Tracheophyta</taxon>
        <taxon>Spermatophyta</taxon>
        <taxon>Magnoliopsida</taxon>
        <taxon>Liliopsida</taxon>
        <taxon>Poales</taxon>
        <taxon>Poaceae</taxon>
        <taxon>PACMAD clade</taxon>
        <taxon>Panicoideae</taxon>
        <taxon>Andropogonodae</taxon>
        <taxon>Andropogoneae</taxon>
        <taxon>Sorghinae</taxon>
        <taxon>Sorghum</taxon>
    </lineage>
</organism>
<accession>A0A921R0R7</accession>
<dbReference type="EMBL" id="CM027684">
    <property type="protein sequence ID" value="KAG0530855.1"/>
    <property type="molecule type" value="Genomic_DNA"/>
</dbReference>
<dbReference type="Gene3D" id="3.30.200.20">
    <property type="entry name" value="Phosphorylase Kinase, domain 1"/>
    <property type="match status" value="1"/>
</dbReference>
<dbReference type="InterPro" id="IPR008271">
    <property type="entry name" value="Ser/Thr_kinase_AS"/>
</dbReference>
<reference evidence="2" key="2">
    <citation type="submission" date="2020-10" db="EMBL/GenBank/DDBJ databases">
        <authorList>
            <person name="Cooper E.A."/>
            <person name="Brenton Z.W."/>
            <person name="Flinn B.S."/>
            <person name="Jenkins J."/>
            <person name="Shu S."/>
            <person name="Flowers D."/>
            <person name="Luo F."/>
            <person name="Wang Y."/>
            <person name="Xia P."/>
            <person name="Barry K."/>
            <person name="Daum C."/>
            <person name="Lipzen A."/>
            <person name="Yoshinaga Y."/>
            <person name="Schmutz J."/>
            <person name="Saski C."/>
            <person name="Vermerris W."/>
            <person name="Kresovich S."/>
        </authorList>
    </citation>
    <scope>NUCLEOTIDE SEQUENCE</scope>
</reference>
<dbReference type="Gene3D" id="1.20.930.20">
    <property type="entry name" value="Adaptor protein Cbl, N-terminal domain"/>
    <property type="match status" value="1"/>
</dbReference>
<dbReference type="GO" id="GO:0005524">
    <property type="term" value="F:ATP binding"/>
    <property type="evidence" value="ECO:0007669"/>
    <property type="project" value="InterPro"/>
</dbReference>
<dbReference type="PROSITE" id="PS00108">
    <property type="entry name" value="PROTEIN_KINASE_ST"/>
    <property type="match status" value="1"/>
</dbReference>